<sequence>MKRENICVSRHAYKTAGASRASAVRGIRQAGGGPPRDGPRTSANFGTLSVPRTQSELSHNRVVYLIVCFK</sequence>
<accession>A0AAU9TGW2</accession>
<proteinExistence type="predicted"/>
<dbReference type="AlphaFoldDB" id="A0AAU9TGW2"/>
<dbReference type="Proteomes" id="UP001153954">
    <property type="component" value="Unassembled WGS sequence"/>
</dbReference>
<comment type="caution">
    <text evidence="1">The sequence shown here is derived from an EMBL/GenBank/DDBJ whole genome shotgun (WGS) entry which is preliminary data.</text>
</comment>
<evidence type="ECO:0000313" key="2">
    <source>
        <dbReference type="Proteomes" id="UP001153954"/>
    </source>
</evidence>
<name>A0AAU9TGW2_EUPED</name>
<reference evidence="1" key="1">
    <citation type="submission" date="2022-03" db="EMBL/GenBank/DDBJ databases">
        <authorList>
            <person name="Tunstrom K."/>
        </authorList>
    </citation>
    <scope>NUCLEOTIDE SEQUENCE</scope>
</reference>
<dbReference type="EMBL" id="CAKOGL010000005">
    <property type="protein sequence ID" value="CAH2085994.1"/>
    <property type="molecule type" value="Genomic_DNA"/>
</dbReference>
<keyword evidence="2" id="KW-1185">Reference proteome</keyword>
<protein>
    <submittedName>
        <fullName evidence="1">Uncharacterized protein</fullName>
    </submittedName>
</protein>
<evidence type="ECO:0000313" key="1">
    <source>
        <dbReference type="EMBL" id="CAH2085994.1"/>
    </source>
</evidence>
<gene>
    <name evidence="1" type="ORF">EEDITHA_LOCUS2423</name>
</gene>
<organism evidence="1 2">
    <name type="scientific">Euphydryas editha</name>
    <name type="common">Edith's checkerspot</name>
    <dbReference type="NCBI Taxonomy" id="104508"/>
    <lineage>
        <taxon>Eukaryota</taxon>
        <taxon>Metazoa</taxon>
        <taxon>Ecdysozoa</taxon>
        <taxon>Arthropoda</taxon>
        <taxon>Hexapoda</taxon>
        <taxon>Insecta</taxon>
        <taxon>Pterygota</taxon>
        <taxon>Neoptera</taxon>
        <taxon>Endopterygota</taxon>
        <taxon>Lepidoptera</taxon>
        <taxon>Glossata</taxon>
        <taxon>Ditrysia</taxon>
        <taxon>Papilionoidea</taxon>
        <taxon>Nymphalidae</taxon>
        <taxon>Nymphalinae</taxon>
        <taxon>Euphydryas</taxon>
    </lineage>
</organism>